<feature type="compositionally biased region" description="Basic and acidic residues" evidence="1">
    <location>
        <begin position="894"/>
        <end position="913"/>
    </location>
</feature>
<sequence length="1256" mass="139072">MSRKRHTEVSWDSDDDLLRDDASAISAFPKSEIRVDSDDELDEELLLGSDDEHATKKSSSKKSSSASSKSSLKASSKSAPTKNKSVSLKSSTKSVSDTSVPNNKQKEEEKTTGSKSLTSVSTPVVETKKTFKFTKIVPPSPDNDKEKPSKSKTGSKFQSSVQQEPIKEQLSPLHETAVKPQPVRHSSPKESVTKTRSHREQPQKHKASQESVSKHELSPPQKPIRKEPIPVVEITSRSDFEDEEQEEIVLDILDPAADQDLFEETDPLLHSSQDSLLESDAAEEEEMEEEEEEEMEEEEGEETQDITEEDTALENSQMEAAEDEQESESDSESDESESGRGRFKSERAKIVTTTTVKAKPRDIDAIPDTLEISEEQQAQIDEFLVSGGKRGRGRGRGRGNSGRGHMGQSGRFPPYQGQGQNFGQQQSQQYQGQMYNQPPNYPPQVQGHMLPHMGQGQGYQNQSQMHPGHMQSHLSHVPPSQSHPNVVPSSRSSYGPSKMSIDVSESLQGHTRPVPLTSKSSVPTLFTLAGLDKPKAVQPQPRKILINPHFRGPAQPQQDRPPASVATSMPHPGPQMPGPYQGPTSRPQNHQHPQDRVWPPHSQPSAGPPYPVHDTPPRSQPMGGFPQPAPGFPGGPRPQQGFPQNNGPPNMFPGGPSGPRGAQPALNHPQMGMLPPGHPQHRPQGPFPGPMDMARYGTPHQQQHQHRFQSPASMNQFNNPPRQLQPGPGGHGIPAHPHQHPRGTQFPPHMNQSQRPPHQGGPRPQFHPNQQGSHGNQANRGTQGNQQRFQPPAPPNQMMPMHNHPNQQPRHPMQHQPRQQQPRQQQPRQQQPCQQQPRQQQPRQQQPRMQNTNRQNQFQPRQQFSGNKRNFNRNAQEDSQEIQSIQVISRGKRQSVDKDKGEHSPAKIAKSEEIVDPVLKAKLEEQKRKRDHIIRLKEARRQALAGERRSQLERKLAEEGKTIADVEKGVAPIPSAKTNMPGKAIWQNSAGQQGQGHNQGQHFQPRTPNTGQPRFGPRQPQQLGGPGQGGPKQQFPANRPSGPRGGPRPDTRPPGPGNINRPNTNVQRQNSQQGNQNRQVNMPSQNTTQGNTNQNANTGKDGNLVLKQRVTILNKDSHGKVISRTVMLKNINKTGGQDDRQVTLSGSNSQRTVISKPAGPGQRKVVQNQEGRRVVVGESPPLSKVVSIDNLSVSTTEANIKKMCFGIGEVESVQMLKGQKKATVTFQDANSAAQFSKKFNRHMLDLSHINVTHLPI</sequence>
<feature type="compositionally biased region" description="Low complexity" evidence="1">
    <location>
        <begin position="61"/>
        <end position="100"/>
    </location>
</feature>
<feature type="compositionally biased region" description="Low complexity" evidence="1">
    <location>
        <begin position="413"/>
        <end position="447"/>
    </location>
</feature>
<feature type="compositionally biased region" description="Polar residues" evidence="1">
    <location>
        <begin position="708"/>
        <end position="722"/>
    </location>
</feature>
<dbReference type="OrthoDB" id="5990677at2759"/>
<dbReference type="InterPro" id="IPR000504">
    <property type="entry name" value="RRM_dom"/>
</dbReference>
<feature type="compositionally biased region" description="Basic and acidic residues" evidence="1">
    <location>
        <begin position="187"/>
        <end position="203"/>
    </location>
</feature>
<dbReference type="GO" id="GO:0003723">
    <property type="term" value="F:RNA binding"/>
    <property type="evidence" value="ECO:0007669"/>
    <property type="project" value="InterPro"/>
</dbReference>
<feature type="compositionally biased region" description="Polar residues" evidence="1">
    <location>
        <begin position="865"/>
        <end position="874"/>
    </location>
</feature>
<gene>
    <name evidence="3" type="ORF">KP79_PYT00602</name>
</gene>
<dbReference type="SUPFAM" id="SSF54928">
    <property type="entry name" value="RNA-binding domain, RBD"/>
    <property type="match status" value="1"/>
</dbReference>
<dbReference type="PANTHER" id="PTHR22014:SF2">
    <property type="entry name" value="RNA-BINDING PROTEIN 33"/>
    <property type="match status" value="1"/>
</dbReference>
<evidence type="ECO:0000259" key="2">
    <source>
        <dbReference type="SMART" id="SM00360"/>
    </source>
</evidence>
<feature type="region of interest" description="Disordered" evidence="1">
    <location>
        <begin position="987"/>
        <end position="1103"/>
    </location>
</feature>
<feature type="compositionally biased region" description="Acidic residues" evidence="1">
    <location>
        <begin position="240"/>
        <end position="249"/>
    </location>
</feature>
<feature type="compositionally biased region" description="Acidic residues" evidence="1">
    <location>
        <begin position="280"/>
        <end position="312"/>
    </location>
</feature>
<dbReference type="InterPro" id="IPR039878">
    <property type="entry name" value="RBM33"/>
</dbReference>
<dbReference type="STRING" id="6573.A0A210QUB2"/>
<dbReference type="InterPro" id="IPR035979">
    <property type="entry name" value="RBD_domain_sf"/>
</dbReference>
<organism evidence="3 4">
    <name type="scientific">Mizuhopecten yessoensis</name>
    <name type="common">Japanese scallop</name>
    <name type="synonym">Patinopecten yessoensis</name>
    <dbReference type="NCBI Taxonomy" id="6573"/>
    <lineage>
        <taxon>Eukaryota</taxon>
        <taxon>Metazoa</taxon>
        <taxon>Spiralia</taxon>
        <taxon>Lophotrochozoa</taxon>
        <taxon>Mollusca</taxon>
        <taxon>Bivalvia</taxon>
        <taxon>Autobranchia</taxon>
        <taxon>Pteriomorphia</taxon>
        <taxon>Pectinida</taxon>
        <taxon>Pectinoidea</taxon>
        <taxon>Pectinidae</taxon>
        <taxon>Mizuhopecten</taxon>
    </lineage>
</organism>
<feature type="compositionally biased region" description="Low complexity" evidence="1">
    <location>
        <begin position="1011"/>
        <end position="1023"/>
    </location>
</feature>
<dbReference type="EMBL" id="NEDP02001823">
    <property type="protein sequence ID" value="OWF52325.1"/>
    <property type="molecule type" value="Genomic_DNA"/>
</dbReference>
<dbReference type="Pfam" id="PF00076">
    <property type="entry name" value="RRM_1"/>
    <property type="match status" value="1"/>
</dbReference>
<comment type="caution">
    <text evidence="3">The sequence shown here is derived from an EMBL/GenBank/DDBJ whole genome shotgun (WGS) entry which is preliminary data.</text>
</comment>
<proteinExistence type="predicted"/>
<feature type="compositionally biased region" description="Polar residues" evidence="1">
    <location>
        <begin position="769"/>
        <end position="789"/>
    </location>
</feature>
<feature type="region of interest" description="Disordered" evidence="1">
    <location>
        <begin position="383"/>
        <end position="519"/>
    </location>
</feature>
<dbReference type="PANTHER" id="PTHR22014">
    <property type="entry name" value="RNA-BINDING PROTEIN 33"/>
    <property type="match status" value="1"/>
</dbReference>
<feature type="compositionally biased region" description="Polar residues" evidence="1">
    <location>
        <begin position="113"/>
        <end position="124"/>
    </location>
</feature>
<name>A0A210QUB2_MIZYE</name>
<feature type="compositionally biased region" description="Polar residues" evidence="1">
    <location>
        <begin position="472"/>
        <end position="495"/>
    </location>
</feature>
<feature type="compositionally biased region" description="Polar residues" evidence="1">
    <location>
        <begin position="151"/>
        <end position="163"/>
    </location>
</feature>
<feature type="compositionally biased region" description="Low complexity" evidence="1">
    <location>
        <begin position="1031"/>
        <end position="1042"/>
    </location>
</feature>
<evidence type="ECO:0000313" key="4">
    <source>
        <dbReference type="Proteomes" id="UP000242188"/>
    </source>
</evidence>
<dbReference type="AlphaFoldDB" id="A0A210QUB2"/>
<feature type="region of interest" description="Disordered" evidence="1">
    <location>
        <begin position="531"/>
        <end position="913"/>
    </location>
</feature>
<protein>
    <submittedName>
        <fullName evidence="3">RNA-binding protein 33</fullName>
    </submittedName>
</protein>
<feature type="compositionally biased region" description="Basic and acidic residues" evidence="1">
    <location>
        <begin position="337"/>
        <end position="349"/>
    </location>
</feature>
<feature type="domain" description="RRM" evidence="2">
    <location>
        <begin position="1185"/>
        <end position="1252"/>
    </location>
</feature>
<dbReference type="SMART" id="SM00360">
    <property type="entry name" value="RRM"/>
    <property type="match status" value="1"/>
</dbReference>
<dbReference type="Proteomes" id="UP000242188">
    <property type="component" value="Unassembled WGS sequence"/>
</dbReference>
<feature type="compositionally biased region" description="Low complexity" evidence="1">
    <location>
        <begin position="1057"/>
        <end position="1099"/>
    </location>
</feature>
<feature type="compositionally biased region" description="Pro residues" evidence="1">
    <location>
        <begin position="627"/>
        <end position="636"/>
    </location>
</feature>
<reference evidence="3 4" key="1">
    <citation type="journal article" date="2017" name="Nat. Ecol. Evol.">
        <title>Scallop genome provides insights into evolution of bilaterian karyotype and development.</title>
        <authorList>
            <person name="Wang S."/>
            <person name="Zhang J."/>
            <person name="Jiao W."/>
            <person name="Li J."/>
            <person name="Xun X."/>
            <person name="Sun Y."/>
            <person name="Guo X."/>
            <person name="Huan P."/>
            <person name="Dong B."/>
            <person name="Zhang L."/>
            <person name="Hu X."/>
            <person name="Sun X."/>
            <person name="Wang J."/>
            <person name="Zhao C."/>
            <person name="Wang Y."/>
            <person name="Wang D."/>
            <person name="Huang X."/>
            <person name="Wang R."/>
            <person name="Lv J."/>
            <person name="Li Y."/>
            <person name="Zhang Z."/>
            <person name="Liu B."/>
            <person name="Lu W."/>
            <person name="Hui Y."/>
            <person name="Liang J."/>
            <person name="Zhou Z."/>
            <person name="Hou R."/>
            <person name="Li X."/>
            <person name="Liu Y."/>
            <person name="Li H."/>
            <person name="Ning X."/>
            <person name="Lin Y."/>
            <person name="Zhao L."/>
            <person name="Xing Q."/>
            <person name="Dou J."/>
            <person name="Li Y."/>
            <person name="Mao J."/>
            <person name="Guo H."/>
            <person name="Dou H."/>
            <person name="Li T."/>
            <person name="Mu C."/>
            <person name="Jiang W."/>
            <person name="Fu Q."/>
            <person name="Fu X."/>
            <person name="Miao Y."/>
            <person name="Liu J."/>
            <person name="Yu Q."/>
            <person name="Li R."/>
            <person name="Liao H."/>
            <person name="Li X."/>
            <person name="Kong Y."/>
            <person name="Jiang Z."/>
            <person name="Chourrout D."/>
            <person name="Li R."/>
            <person name="Bao Z."/>
        </authorList>
    </citation>
    <scope>NUCLEOTIDE SEQUENCE [LARGE SCALE GENOMIC DNA]</scope>
    <source>
        <strain evidence="3 4">PY_sf001</strain>
    </source>
</reference>
<dbReference type="CDD" id="cd00590">
    <property type="entry name" value="RRM_SF"/>
    <property type="match status" value="1"/>
</dbReference>
<feature type="compositionally biased region" description="Low complexity" evidence="1">
    <location>
        <begin position="755"/>
        <end position="768"/>
    </location>
</feature>
<feature type="region of interest" description="Disordered" evidence="1">
    <location>
        <begin position="25"/>
        <end position="356"/>
    </location>
</feature>
<dbReference type="Gene3D" id="3.30.70.330">
    <property type="match status" value="1"/>
</dbReference>
<dbReference type="InterPro" id="IPR012677">
    <property type="entry name" value="Nucleotide-bd_a/b_plait_sf"/>
</dbReference>
<evidence type="ECO:0000313" key="3">
    <source>
        <dbReference type="EMBL" id="OWF52325.1"/>
    </source>
</evidence>
<accession>A0A210QUB2</accession>
<feature type="compositionally biased region" description="Low complexity" evidence="1">
    <location>
        <begin position="637"/>
        <end position="654"/>
    </location>
</feature>
<feature type="compositionally biased region" description="Acidic residues" evidence="1">
    <location>
        <begin position="320"/>
        <end position="336"/>
    </location>
</feature>
<keyword evidence="4" id="KW-1185">Reference proteome</keyword>
<feature type="compositionally biased region" description="Low complexity" evidence="1">
    <location>
        <begin position="798"/>
        <end position="864"/>
    </location>
</feature>
<feature type="compositionally biased region" description="Gly residues" evidence="1">
    <location>
        <begin position="398"/>
        <end position="407"/>
    </location>
</feature>
<feature type="region of interest" description="Disordered" evidence="1">
    <location>
        <begin position="939"/>
        <end position="960"/>
    </location>
</feature>
<evidence type="ECO:0000256" key="1">
    <source>
        <dbReference type="SAM" id="MobiDB-lite"/>
    </source>
</evidence>
<feature type="compositionally biased region" description="Low complexity" evidence="1">
    <location>
        <begin position="991"/>
        <end position="1004"/>
    </location>
</feature>